<dbReference type="EMBL" id="CP121270">
    <property type="protein sequence ID" value="WFP26728.1"/>
    <property type="molecule type" value="Genomic_DNA"/>
</dbReference>
<name>A0AAX3TBR2_9ACTN</name>
<reference evidence="1" key="1">
    <citation type="submission" date="2023-04" db="EMBL/GenBank/DDBJ databases">
        <title>Complete genome sequence of a phthalic acid esters degrading bacterial strain.</title>
        <authorList>
            <person name="Weng L."/>
            <person name="Jia Y."/>
            <person name="Ren L."/>
        </authorList>
    </citation>
    <scope>NUCLEOTIDE SEQUENCE</scope>
    <source>
        <strain evidence="1">RL-LY01</strain>
    </source>
</reference>
<dbReference type="Proteomes" id="UP001213504">
    <property type="component" value="Chromosome"/>
</dbReference>
<protein>
    <submittedName>
        <fullName evidence="1">Uncharacterized protein</fullName>
    </submittedName>
</protein>
<gene>
    <name evidence="1" type="ORF">P9A14_09695</name>
</gene>
<dbReference type="RefSeq" id="WP_083229499.1">
    <property type="nucleotide sequence ID" value="NZ_CP121270.1"/>
</dbReference>
<dbReference type="AlphaFoldDB" id="A0AAX3TBR2"/>
<sequence length="292" mass="32924">MRRRTAVTRTHRPTMHVLDPLSRRWWRAVGRRVDMSTPEFAFLGAPHNGRHEVGDAWLRQYEKQGAVAPPSPTAGLFEDMAVLDGPDFRASALHPAVRDFYERTGSWRMEVWSQWNPLFAPGGMAVAALFGRRVEQLALPTEPLSVSRGMSSEIRVVTDHSGHRVGAAWLRRLRLDNSPVYSGFYRSASLPGQPQPHVAVAFPLELGNIHVFLAPRAEADGALTLTSRSRRFGADGAYVSVLFGDQWYSAQPTLAESFRVYVDEEGVLRTDHELKVGRFRALRLHYRLERQA</sequence>
<accession>A0AAX3TBR2</accession>
<evidence type="ECO:0000313" key="2">
    <source>
        <dbReference type="Proteomes" id="UP001213504"/>
    </source>
</evidence>
<proteinExistence type="predicted"/>
<evidence type="ECO:0000313" key="1">
    <source>
        <dbReference type="EMBL" id="WFP26728.1"/>
    </source>
</evidence>
<organism evidence="1 2">
    <name type="scientific">Gordonia hongkongensis</name>
    <dbReference type="NCBI Taxonomy" id="1701090"/>
    <lineage>
        <taxon>Bacteria</taxon>
        <taxon>Bacillati</taxon>
        <taxon>Actinomycetota</taxon>
        <taxon>Actinomycetes</taxon>
        <taxon>Mycobacteriales</taxon>
        <taxon>Gordoniaceae</taxon>
        <taxon>Gordonia</taxon>
    </lineage>
</organism>